<name>A0A2N6LN19_9CYAN</name>
<dbReference type="RefSeq" id="WP_102180341.1">
    <property type="nucleotide sequence ID" value="NZ_NMQE01000071.1"/>
</dbReference>
<keyword evidence="1" id="KW-0175">Coiled coil</keyword>
<gene>
    <name evidence="3" type="ORF">CEN46_02685</name>
</gene>
<feature type="region of interest" description="Disordered" evidence="2">
    <location>
        <begin position="1"/>
        <end position="26"/>
    </location>
</feature>
<organism evidence="3 4">
    <name type="scientific">Fischerella thermalis CCMEE 5318</name>
    <dbReference type="NCBI Taxonomy" id="2019666"/>
    <lineage>
        <taxon>Bacteria</taxon>
        <taxon>Bacillati</taxon>
        <taxon>Cyanobacteriota</taxon>
        <taxon>Cyanophyceae</taxon>
        <taxon>Nostocales</taxon>
        <taxon>Hapalosiphonaceae</taxon>
        <taxon>Fischerella</taxon>
    </lineage>
</organism>
<feature type="coiled-coil region" evidence="1">
    <location>
        <begin position="27"/>
        <end position="165"/>
    </location>
</feature>
<reference evidence="3 4" key="1">
    <citation type="submission" date="2017-07" db="EMBL/GenBank/DDBJ databases">
        <title>Genomes of Fischerella (Mastigocladus) sp. strains.</title>
        <authorList>
            <person name="Miller S.R."/>
        </authorList>
    </citation>
    <scope>NUCLEOTIDE SEQUENCE [LARGE SCALE GENOMIC DNA]</scope>
    <source>
        <strain evidence="3 4">CCMEE 5318</strain>
    </source>
</reference>
<dbReference type="EMBL" id="NMQE01000071">
    <property type="protein sequence ID" value="PMB26835.1"/>
    <property type="molecule type" value="Genomic_DNA"/>
</dbReference>
<accession>A0A2N6LN19</accession>
<proteinExistence type="predicted"/>
<dbReference type="Proteomes" id="UP000235081">
    <property type="component" value="Unassembled WGS sequence"/>
</dbReference>
<evidence type="ECO:0000256" key="2">
    <source>
        <dbReference type="SAM" id="MobiDB-lite"/>
    </source>
</evidence>
<evidence type="ECO:0000313" key="3">
    <source>
        <dbReference type="EMBL" id="PMB26835.1"/>
    </source>
</evidence>
<sequence>MRDADKDRRKNRPVKNTNPPAKEPLSYHELKQLLMNARANALQWEQRAKENQEAASQLTKVQQEIQANQIEVNELRERAAQNYQKYLDEQKNYQQALSRYNEEKARANELLAKYEEVRSERDNYLTLYNEAQAQLKFERRSKASIKGWETRRKAENERLKREIAEMVILLRESLASKDEAINNLYVLAERMDRIQSLVDSVEEETTANPVGLLQKFKRIWLAIKEILSE</sequence>
<comment type="caution">
    <text evidence="3">The sequence shown here is derived from an EMBL/GenBank/DDBJ whole genome shotgun (WGS) entry which is preliminary data.</text>
</comment>
<dbReference type="AlphaFoldDB" id="A0A2N6LN19"/>
<evidence type="ECO:0000256" key="1">
    <source>
        <dbReference type="SAM" id="Coils"/>
    </source>
</evidence>
<protein>
    <submittedName>
        <fullName evidence="3">Uncharacterized protein</fullName>
    </submittedName>
</protein>
<evidence type="ECO:0000313" key="4">
    <source>
        <dbReference type="Proteomes" id="UP000235081"/>
    </source>
</evidence>